<evidence type="ECO:0000313" key="2">
    <source>
        <dbReference type="RefSeq" id="XP_024610777.1"/>
    </source>
</evidence>
<dbReference type="AlphaFoldDB" id="A0A341CA22"/>
<reference evidence="2" key="1">
    <citation type="submission" date="2025-08" db="UniProtKB">
        <authorList>
            <consortium name="RefSeq"/>
        </authorList>
    </citation>
    <scope>IDENTIFICATION</scope>
    <source>
        <tissue evidence="2">Meat</tissue>
    </source>
</reference>
<keyword evidence="1" id="KW-1185">Reference proteome</keyword>
<dbReference type="KEGG" id="nasi:112406277"/>
<accession>A0A341CA22</accession>
<protein>
    <submittedName>
        <fullName evidence="2">Uncharacterized protein LOC112406277</fullName>
    </submittedName>
</protein>
<sequence>MADPGVPVTAHLRVCGLRARLCGADAEAGEGAGGAAAEITVATSRAAVAVAEAAVGRFPSPDSPRSGPPPPANSCGVAAFWKGRTRALRSQAPLSPAPLPDFAVWVATCGPLCLSKLSPRRNVSGTLLTQVQANSLPGLKGVLQFSWPEDSLSPSPSLQWTPQVHRPHLAQSRYGPDHLPQLQESPDGVKQSCMVKEINCHCLLMKVLYQIFYSLSL</sequence>
<proteinExistence type="predicted"/>
<dbReference type="InParanoid" id="A0A341CA22"/>
<name>A0A341CA22_NEOAA</name>
<dbReference type="Proteomes" id="UP000252040">
    <property type="component" value="Unplaced"/>
</dbReference>
<gene>
    <name evidence="2" type="primary">LOC112406277</name>
</gene>
<dbReference type="GeneID" id="112406277"/>
<evidence type="ECO:0000313" key="1">
    <source>
        <dbReference type="Proteomes" id="UP000252040"/>
    </source>
</evidence>
<organism evidence="1 2">
    <name type="scientific">Neophocaena asiaeorientalis asiaeorientalis</name>
    <name type="common">Yangtze finless porpoise</name>
    <name type="synonym">Neophocaena phocaenoides subsp. asiaeorientalis</name>
    <dbReference type="NCBI Taxonomy" id="1706337"/>
    <lineage>
        <taxon>Eukaryota</taxon>
        <taxon>Metazoa</taxon>
        <taxon>Chordata</taxon>
        <taxon>Craniata</taxon>
        <taxon>Vertebrata</taxon>
        <taxon>Euteleostomi</taxon>
        <taxon>Mammalia</taxon>
        <taxon>Eutheria</taxon>
        <taxon>Laurasiatheria</taxon>
        <taxon>Artiodactyla</taxon>
        <taxon>Whippomorpha</taxon>
        <taxon>Cetacea</taxon>
        <taxon>Odontoceti</taxon>
        <taxon>Phocoenidae</taxon>
        <taxon>Neophocaena</taxon>
    </lineage>
</organism>
<dbReference type="RefSeq" id="XP_024610777.1">
    <property type="nucleotide sequence ID" value="XM_024755009.1"/>
</dbReference>